<feature type="transmembrane region" description="Helical" evidence="9">
    <location>
        <begin position="212"/>
        <end position="229"/>
    </location>
</feature>
<dbReference type="InterPro" id="IPR027417">
    <property type="entry name" value="P-loop_NTPase"/>
</dbReference>
<keyword evidence="2 9" id="KW-0812">Transmembrane</keyword>
<dbReference type="PANTHER" id="PTHR24221:SF654">
    <property type="entry name" value="ATP-BINDING CASSETTE SUB-FAMILY B MEMBER 6"/>
    <property type="match status" value="1"/>
</dbReference>
<proteinExistence type="predicted"/>
<evidence type="ECO:0000256" key="7">
    <source>
        <dbReference type="ARBA" id="ARBA00023136"/>
    </source>
</evidence>
<dbReference type="GO" id="GO:0005524">
    <property type="term" value="F:ATP binding"/>
    <property type="evidence" value="ECO:0007669"/>
    <property type="project" value="InterPro"/>
</dbReference>
<dbReference type="OrthoDB" id="6593433at2759"/>
<dbReference type="InterPro" id="IPR039421">
    <property type="entry name" value="Type_1_exporter"/>
</dbReference>
<keyword evidence="5" id="KW-0106">Calcium</keyword>
<dbReference type="PANTHER" id="PTHR24221">
    <property type="entry name" value="ATP-BINDING CASSETTE SUB-FAMILY B"/>
    <property type="match status" value="1"/>
</dbReference>
<name>A0A812PP37_9DINO</name>
<reference evidence="11" key="1">
    <citation type="submission" date="2021-02" db="EMBL/GenBank/DDBJ databases">
        <authorList>
            <person name="Dougan E. K."/>
            <person name="Rhodes N."/>
            <person name="Thang M."/>
            <person name="Chan C."/>
        </authorList>
    </citation>
    <scope>NUCLEOTIDE SEQUENCE</scope>
</reference>
<dbReference type="Pfam" id="PF00005">
    <property type="entry name" value="ABC_tran"/>
    <property type="match status" value="1"/>
</dbReference>
<comment type="caution">
    <text evidence="11">The sequence shown here is derived from an EMBL/GenBank/DDBJ whole genome shotgun (WGS) entry which is preliminary data.</text>
</comment>
<dbReference type="Proteomes" id="UP000604046">
    <property type="component" value="Unassembled WGS sequence"/>
</dbReference>
<feature type="compositionally biased region" description="Basic and acidic residues" evidence="8">
    <location>
        <begin position="13"/>
        <end position="22"/>
    </location>
</feature>
<gene>
    <name evidence="11" type="primary">msbA</name>
    <name evidence="11" type="ORF">SNAT2548_LOCUS20131</name>
</gene>
<feature type="transmembrane region" description="Helical" evidence="9">
    <location>
        <begin position="438"/>
        <end position="456"/>
    </location>
</feature>
<sequence>MGLCGGKSAQNRQSRDSRELGDGFHYSRIKPDDDDHDAKSDSDDHPDIIQFAAPIFVAKEGAEFSVKLMRLGSLSGKARCSYRTEDCSGKAGSRYVHTQGQVTFEPGQYEQSVTVEILDSPGWMATLEFKVVLEHPIGCHLGKYLSACRVKVMDSDFFPSSTYSQVLEKGEESILGMNPVLLFAEFLKLLLSVPGMAWRLAVTLLFDQLKNVYVWFMLVSSVYMVNVIFSSKDAVEQELLVPHDPEMTAQLIGLMYVLAPLLLHCWKEVKLQMDIRGCCTLFLQTSVMRKYMNYSDRSRAEVSHHEVQKFVIDTSDELAQSIDDMSSLCENLGKLLVLNYFAVSSDPGVVWATLAMPVIMALWALLREAVLRKPEETDESEKLVSDLVSEISQNYRLIAGYFQRPAMNDKFAARATKLSDVRLPRAAYELRSEFFFEWLGPLFVGGYVAFYSPLVLSDKLSLGTFLATISVFKEVGHNFADGFARIRRVAAKFGPLVDLTVFLNRATDVQDLGDLIESRVHETSILRQDILSLPASQDPSMVRTDLIPVRLQNLSFSFPGKQLLQGVNISVPQGKLVAVVGRAGSGKTRLIRALGSDTSPTTGRVLIPSHLRCLLVSHQVFLMNTSPLQNLFFGDPPSLALLEARKRMLRVLNKLEMRQTRKLAEQEMQLLQEPPPVEKQEGSSCCWQVVPEETQPSWSPPDGSAPALRIASALHGWQESLSFQEKAKLHIARALIMNPEILILEKPLMNFDDYEAELVVRVLREHISNRGIELPRETRDRRRPRTCFYSVERVSKNDQPDVVWKLQNGRVVEEHEIPTELPPASRHLSTKISALQ</sequence>
<evidence type="ECO:0000256" key="8">
    <source>
        <dbReference type="SAM" id="MobiDB-lite"/>
    </source>
</evidence>
<keyword evidence="6 9" id="KW-1133">Transmembrane helix</keyword>
<evidence type="ECO:0000256" key="4">
    <source>
        <dbReference type="ARBA" id="ARBA00022737"/>
    </source>
</evidence>
<comment type="subcellular location">
    <subcellularLocation>
        <location evidence="1">Membrane</location>
        <topology evidence="1">Multi-pass membrane protein</topology>
    </subcellularLocation>
</comment>
<dbReference type="Gene3D" id="2.60.40.2030">
    <property type="match status" value="1"/>
</dbReference>
<dbReference type="GO" id="GO:0016887">
    <property type="term" value="F:ATP hydrolysis activity"/>
    <property type="evidence" value="ECO:0007669"/>
    <property type="project" value="InterPro"/>
</dbReference>
<evidence type="ECO:0000256" key="1">
    <source>
        <dbReference type="ARBA" id="ARBA00004141"/>
    </source>
</evidence>
<keyword evidence="7 9" id="KW-0472">Membrane</keyword>
<dbReference type="InterPro" id="IPR038081">
    <property type="entry name" value="CalX-like_sf"/>
</dbReference>
<dbReference type="GO" id="GO:0016020">
    <property type="term" value="C:membrane"/>
    <property type="evidence" value="ECO:0007669"/>
    <property type="project" value="UniProtKB-SubCell"/>
</dbReference>
<evidence type="ECO:0000256" key="2">
    <source>
        <dbReference type="ARBA" id="ARBA00022692"/>
    </source>
</evidence>
<keyword evidence="4" id="KW-0677">Repeat</keyword>
<feature type="compositionally biased region" description="Basic and acidic residues" evidence="8">
    <location>
        <begin position="29"/>
        <end position="44"/>
    </location>
</feature>
<dbReference type="InterPro" id="IPR003439">
    <property type="entry name" value="ABC_transporter-like_ATP-bd"/>
</dbReference>
<dbReference type="Pfam" id="PF03160">
    <property type="entry name" value="Calx-beta"/>
    <property type="match status" value="1"/>
</dbReference>
<feature type="region of interest" description="Disordered" evidence="8">
    <location>
        <begin position="1"/>
        <end position="44"/>
    </location>
</feature>
<evidence type="ECO:0000313" key="11">
    <source>
        <dbReference type="EMBL" id="CAE7369437.1"/>
    </source>
</evidence>
<dbReference type="AlphaFoldDB" id="A0A812PP37"/>
<dbReference type="SUPFAM" id="SSF90123">
    <property type="entry name" value="ABC transporter transmembrane region"/>
    <property type="match status" value="1"/>
</dbReference>
<dbReference type="SUPFAM" id="SSF141072">
    <property type="entry name" value="CalX-like"/>
    <property type="match status" value="1"/>
</dbReference>
<protein>
    <submittedName>
        <fullName evidence="11">MsbA protein</fullName>
    </submittedName>
</protein>
<evidence type="ECO:0000256" key="3">
    <source>
        <dbReference type="ARBA" id="ARBA00022729"/>
    </source>
</evidence>
<dbReference type="GO" id="GO:0034040">
    <property type="term" value="F:ATPase-coupled lipid transmembrane transporter activity"/>
    <property type="evidence" value="ECO:0007669"/>
    <property type="project" value="TreeGrafter"/>
</dbReference>
<accession>A0A812PP37</accession>
<dbReference type="InterPro" id="IPR003644">
    <property type="entry name" value="Calx_beta"/>
</dbReference>
<organism evidence="11 12">
    <name type="scientific">Symbiodinium natans</name>
    <dbReference type="NCBI Taxonomy" id="878477"/>
    <lineage>
        <taxon>Eukaryota</taxon>
        <taxon>Sar</taxon>
        <taxon>Alveolata</taxon>
        <taxon>Dinophyceae</taxon>
        <taxon>Suessiales</taxon>
        <taxon>Symbiodiniaceae</taxon>
        <taxon>Symbiodinium</taxon>
    </lineage>
</organism>
<dbReference type="InterPro" id="IPR036640">
    <property type="entry name" value="ABC1_TM_sf"/>
</dbReference>
<dbReference type="SMART" id="SM00237">
    <property type="entry name" value="Calx_beta"/>
    <property type="match status" value="1"/>
</dbReference>
<feature type="domain" description="ABC transporter" evidence="10">
    <location>
        <begin position="549"/>
        <end position="833"/>
    </location>
</feature>
<dbReference type="SUPFAM" id="SSF52540">
    <property type="entry name" value="P-loop containing nucleoside triphosphate hydrolases"/>
    <property type="match status" value="1"/>
</dbReference>
<keyword evidence="12" id="KW-1185">Reference proteome</keyword>
<dbReference type="GO" id="GO:0007154">
    <property type="term" value="P:cell communication"/>
    <property type="evidence" value="ECO:0007669"/>
    <property type="project" value="InterPro"/>
</dbReference>
<keyword evidence="3" id="KW-0732">Signal</keyword>
<evidence type="ECO:0000256" key="5">
    <source>
        <dbReference type="ARBA" id="ARBA00022837"/>
    </source>
</evidence>
<evidence type="ECO:0000256" key="9">
    <source>
        <dbReference type="SAM" id="Phobius"/>
    </source>
</evidence>
<evidence type="ECO:0000256" key="6">
    <source>
        <dbReference type="ARBA" id="ARBA00022989"/>
    </source>
</evidence>
<dbReference type="Gene3D" id="3.40.50.300">
    <property type="entry name" value="P-loop containing nucleotide triphosphate hydrolases"/>
    <property type="match status" value="1"/>
</dbReference>
<evidence type="ECO:0000259" key="10">
    <source>
        <dbReference type="PROSITE" id="PS50893"/>
    </source>
</evidence>
<feature type="transmembrane region" description="Helical" evidence="9">
    <location>
        <begin position="249"/>
        <end position="266"/>
    </location>
</feature>
<dbReference type="PROSITE" id="PS50893">
    <property type="entry name" value="ABC_TRANSPORTER_2"/>
    <property type="match status" value="1"/>
</dbReference>
<dbReference type="Gene3D" id="1.20.1560.10">
    <property type="entry name" value="ABC transporter type 1, transmembrane domain"/>
    <property type="match status" value="1"/>
</dbReference>
<evidence type="ECO:0000313" key="12">
    <source>
        <dbReference type="Proteomes" id="UP000604046"/>
    </source>
</evidence>
<dbReference type="EMBL" id="CAJNDS010002201">
    <property type="protein sequence ID" value="CAE7369437.1"/>
    <property type="molecule type" value="Genomic_DNA"/>
</dbReference>